<protein>
    <submittedName>
        <fullName evidence="1">Uncharacterized protein</fullName>
    </submittedName>
</protein>
<name>A0A368H950_ANCCA</name>
<comment type="caution">
    <text evidence="1">The sequence shown here is derived from an EMBL/GenBank/DDBJ whole genome shotgun (WGS) entry which is preliminary data.</text>
</comment>
<evidence type="ECO:0000313" key="2">
    <source>
        <dbReference type="Proteomes" id="UP000252519"/>
    </source>
</evidence>
<dbReference type="AlphaFoldDB" id="A0A368H950"/>
<dbReference type="EMBL" id="JOJR01000003">
    <property type="protein sequence ID" value="RCN53131.1"/>
    <property type="molecule type" value="Genomic_DNA"/>
</dbReference>
<organism evidence="1 2">
    <name type="scientific">Ancylostoma caninum</name>
    <name type="common">Dog hookworm</name>
    <dbReference type="NCBI Taxonomy" id="29170"/>
    <lineage>
        <taxon>Eukaryota</taxon>
        <taxon>Metazoa</taxon>
        <taxon>Ecdysozoa</taxon>
        <taxon>Nematoda</taxon>
        <taxon>Chromadorea</taxon>
        <taxon>Rhabditida</taxon>
        <taxon>Rhabditina</taxon>
        <taxon>Rhabditomorpha</taxon>
        <taxon>Strongyloidea</taxon>
        <taxon>Ancylostomatidae</taxon>
        <taxon>Ancylostomatinae</taxon>
        <taxon>Ancylostoma</taxon>
    </lineage>
</organism>
<dbReference type="OrthoDB" id="10447517at2759"/>
<evidence type="ECO:0000313" key="1">
    <source>
        <dbReference type="EMBL" id="RCN53131.1"/>
    </source>
</evidence>
<sequence>MELDFSKKLLGAFTMESSTVSCHPMVTRSKDRAHVPEENSVGTTIPLTNASKETETVARIWKYRRHLLTHVRLLALRQLSYEEESVAKEETKSEIEKWEPEADVRMEFESEEDKEACADSSALSNQCCEHIDGLLEENSEYTKLRPENLCKIADDVAAIESHNEFSHDIPTANPNSPFFTSRYCHDMLELREDLERIVFLRRAIEQLKAGMELTECPCHPLECIGAERRAQFEETLRRCCSF</sequence>
<proteinExistence type="predicted"/>
<keyword evidence="2" id="KW-1185">Reference proteome</keyword>
<dbReference type="Proteomes" id="UP000252519">
    <property type="component" value="Unassembled WGS sequence"/>
</dbReference>
<accession>A0A368H950</accession>
<gene>
    <name evidence="1" type="ORF">ANCCAN_00684</name>
</gene>
<reference evidence="1 2" key="1">
    <citation type="submission" date="2014-10" db="EMBL/GenBank/DDBJ databases">
        <title>Draft genome of the hookworm Ancylostoma caninum.</title>
        <authorList>
            <person name="Mitreva M."/>
        </authorList>
    </citation>
    <scope>NUCLEOTIDE SEQUENCE [LARGE SCALE GENOMIC DNA]</scope>
    <source>
        <strain evidence="1 2">Baltimore</strain>
    </source>
</reference>